<dbReference type="SUPFAM" id="SSF48498">
    <property type="entry name" value="Tetracyclin repressor-like, C-terminal domain"/>
    <property type="match status" value="1"/>
</dbReference>
<dbReference type="Pfam" id="PF00440">
    <property type="entry name" value="TetR_N"/>
    <property type="match status" value="1"/>
</dbReference>
<dbReference type="InterPro" id="IPR036271">
    <property type="entry name" value="Tet_transcr_reg_TetR-rel_C_sf"/>
</dbReference>
<protein>
    <recommendedName>
        <fullName evidence="5">HTH tetR-type domain-containing protein</fullName>
    </recommendedName>
</protein>
<dbReference type="AlphaFoldDB" id="A0A9W6JWF8"/>
<sequence length="213" mass="24183">MAGGSLREKHKRRRAEQVLDAAERLFSQKGYEATRIETIAEKASVAPATVYNYFATKPNLLMELALRHVHAALPERRSFIRNLPDDPVEGILAFERLLAEQAMRHLSRECWRVIMSAQYLEPDGRASRTGARLNTLIKRHYIRLIRTYQQRGRLDPTVDPVVLSELIVGITTFQFGNFVARSSGTVEEMLGQGARNIRFILSQILREPAATPV</sequence>
<reference evidence="6" key="1">
    <citation type="journal article" date="2014" name="Int. J. Syst. Evol. Microbiol.">
        <title>Complete genome sequence of Corynebacterium casei LMG S-19264T (=DSM 44701T), isolated from a smear-ripened cheese.</title>
        <authorList>
            <consortium name="US DOE Joint Genome Institute (JGI-PGF)"/>
            <person name="Walter F."/>
            <person name="Albersmeier A."/>
            <person name="Kalinowski J."/>
            <person name="Ruckert C."/>
        </authorList>
    </citation>
    <scope>NUCLEOTIDE SEQUENCE</scope>
    <source>
        <strain evidence="6">VKM B-2789</strain>
    </source>
</reference>
<dbReference type="SUPFAM" id="SSF46689">
    <property type="entry name" value="Homeodomain-like"/>
    <property type="match status" value="1"/>
</dbReference>
<evidence type="ECO:0000256" key="3">
    <source>
        <dbReference type="ARBA" id="ARBA00023163"/>
    </source>
</evidence>
<keyword evidence="2 4" id="KW-0238">DNA-binding</keyword>
<reference evidence="6" key="2">
    <citation type="submission" date="2023-01" db="EMBL/GenBank/DDBJ databases">
        <authorList>
            <person name="Sun Q."/>
            <person name="Evtushenko L."/>
        </authorList>
    </citation>
    <scope>NUCLEOTIDE SEQUENCE</scope>
    <source>
        <strain evidence="6">VKM B-2789</strain>
    </source>
</reference>
<evidence type="ECO:0000313" key="6">
    <source>
        <dbReference type="EMBL" id="GLK83164.1"/>
    </source>
</evidence>
<dbReference type="InterPro" id="IPR009057">
    <property type="entry name" value="Homeodomain-like_sf"/>
</dbReference>
<accession>A0A9W6JWF8</accession>
<dbReference type="InterPro" id="IPR050109">
    <property type="entry name" value="HTH-type_TetR-like_transc_reg"/>
</dbReference>
<dbReference type="EMBL" id="BSFM01000005">
    <property type="protein sequence ID" value="GLK83164.1"/>
    <property type="molecule type" value="Genomic_DNA"/>
</dbReference>
<gene>
    <name evidence="6" type="ORF">GCM10017653_12330</name>
</gene>
<name>A0A9W6JWF8_9HYPH</name>
<dbReference type="Proteomes" id="UP001143330">
    <property type="component" value="Unassembled WGS sequence"/>
</dbReference>
<keyword evidence="7" id="KW-1185">Reference proteome</keyword>
<keyword evidence="1" id="KW-0805">Transcription regulation</keyword>
<evidence type="ECO:0000256" key="2">
    <source>
        <dbReference type="ARBA" id="ARBA00023125"/>
    </source>
</evidence>
<dbReference type="GO" id="GO:0003700">
    <property type="term" value="F:DNA-binding transcription factor activity"/>
    <property type="evidence" value="ECO:0007669"/>
    <property type="project" value="TreeGrafter"/>
</dbReference>
<dbReference type="PROSITE" id="PS50977">
    <property type="entry name" value="HTH_TETR_2"/>
    <property type="match status" value="1"/>
</dbReference>
<dbReference type="InterPro" id="IPR001647">
    <property type="entry name" value="HTH_TetR"/>
</dbReference>
<keyword evidence="3" id="KW-0804">Transcription</keyword>
<dbReference type="PANTHER" id="PTHR30055:SF234">
    <property type="entry name" value="HTH-TYPE TRANSCRIPTIONAL REGULATOR BETI"/>
    <property type="match status" value="1"/>
</dbReference>
<feature type="DNA-binding region" description="H-T-H motif" evidence="4">
    <location>
        <begin position="35"/>
        <end position="54"/>
    </location>
</feature>
<feature type="domain" description="HTH tetR-type" evidence="5">
    <location>
        <begin position="12"/>
        <end position="72"/>
    </location>
</feature>
<proteinExistence type="predicted"/>
<evidence type="ECO:0000259" key="5">
    <source>
        <dbReference type="PROSITE" id="PS50977"/>
    </source>
</evidence>
<evidence type="ECO:0000256" key="4">
    <source>
        <dbReference type="PROSITE-ProRule" id="PRU00335"/>
    </source>
</evidence>
<dbReference type="Gene3D" id="1.10.357.10">
    <property type="entry name" value="Tetracycline Repressor, domain 2"/>
    <property type="match status" value="1"/>
</dbReference>
<organism evidence="6 7">
    <name type="scientific">Ancylobacter defluvii</name>
    <dbReference type="NCBI Taxonomy" id="1282440"/>
    <lineage>
        <taxon>Bacteria</taxon>
        <taxon>Pseudomonadati</taxon>
        <taxon>Pseudomonadota</taxon>
        <taxon>Alphaproteobacteria</taxon>
        <taxon>Hyphomicrobiales</taxon>
        <taxon>Xanthobacteraceae</taxon>
        <taxon>Ancylobacter</taxon>
    </lineage>
</organism>
<dbReference type="PRINTS" id="PR00455">
    <property type="entry name" value="HTHTETR"/>
</dbReference>
<dbReference type="GO" id="GO:0000976">
    <property type="term" value="F:transcription cis-regulatory region binding"/>
    <property type="evidence" value="ECO:0007669"/>
    <property type="project" value="TreeGrafter"/>
</dbReference>
<dbReference type="PANTHER" id="PTHR30055">
    <property type="entry name" value="HTH-TYPE TRANSCRIPTIONAL REGULATOR RUTR"/>
    <property type="match status" value="1"/>
</dbReference>
<comment type="caution">
    <text evidence="6">The sequence shown here is derived from an EMBL/GenBank/DDBJ whole genome shotgun (WGS) entry which is preliminary data.</text>
</comment>
<evidence type="ECO:0000256" key="1">
    <source>
        <dbReference type="ARBA" id="ARBA00023015"/>
    </source>
</evidence>
<evidence type="ECO:0000313" key="7">
    <source>
        <dbReference type="Proteomes" id="UP001143330"/>
    </source>
</evidence>